<dbReference type="OrthoDB" id="2973768at2759"/>
<feature type="domain" description="RSE1/DDB1/CPSF1 second beta-propeller" evidence="1">
    <location>
        <begin position="72"/>
        <end position="225"/>
    </location>
</feature>
<keyword evidence="4" id="KW-1185">Reference proteome</keyword>
<protein>
    <recommendedName>
        <fullName evidence="1">RSE1/DDB1/CPSF1 second beta-propeller domain-containing protein</fullName>
    </recommendedName>
</protein>
<evidence type="ECO:0000259" key="1">
    <source>
        <dbReference type="Pfam" id="PF23726"/>
    </source>
</evidence>
<dbReference type="InterPro" id="IPR050358">
    <property type="entry name" value="RSE1/DDB1/CFT1"/>
</dbReference>
<reference evidence="4" key="1">
    <citation type="submission" date="2014-04" db="EMBL/GenBank/DDBJ databases">
        <title>Evolutionary Origins and Diversification of the Mycorrhizal Mutualists.</title>
        <authorList>
            <consortium name="DOE Joint Genome Institute"/>
            <consortium name="Mycorrhizal Genomics Consortium"/>
            <person name="Kohler A."/>
            <person name="Kuo A."/>
            <person name="Nagy L.G."/>
            <person name="Floudas D."/>
            <person name="Copeland A."/>
            <person name="Barry K.W."/>
            <person name="Cichocki N."/>
            <person name="Veneault-Fourrey C."/>
            <person name="LaButti K."/>
            <person name="Lindquist E.A."/>
            <person name="Lipzen A."/>
            <person name="Lundell T."/>
            <person name="Morin E."/>
            <person name="Murat C."/>
            <person name="Riley R."/>
            <person name="Ohm R."/>
            <person name="Sun H."/>
            <person name="Tunlid A."/>
            <person name="Henrissat B."/>
            <person name="Grigoriev I.V."/>
            <person name="Hibbett D.S."/>
            <person name="Martin F."/>
        </authorList>
    </citation>
    <scope>NUCLEOTIDE SEQUENCE [LARGE SCALE GENOMIC DNA]</scope>
    <source>
        <strain evidence="4">FD-334 SS-4</strain>
    </source>
</reference>
<dbReference type="InterPro" id="IPR015943">
    <property type="entry name" value="WD40/YVTN_repeat-like_dom_sf"/>
</dbReference>
<sequence>MSDPSIPLPQAFFRPWPLENLVVADELESLDPIIDSKVLNLLPDSDTPQIFAVCGRGARNTFRTLRHGLEVEKSASSDLPGIPNAVWTTKRNEDDPFDSYIILSFVNGTLVLSIGETNQEVQDTGFLSAAPTLAVQQIGADALLQVHPQGIRRVLADRRVNEWRVPQGKTIVCATTNKRQVVVPLSSAELVYFELDLDGQLNEYQDRKAMESTVLALSIAEVPEHTWFARHLLFLLV</sequence>
<dbReference type="PANTHER" id="PTHR10644">
    <property type="entry name" value="DNA REPAIR/RNA PROCESSING CPSF FAMILY"/>
    <property type="match status" value="1"/>
</dbReference>
<dbReference type="Gene3D" id="2.130.10.10">
    <property type="entry name" value="YVTN repeat-like/Quinoprotein amine dehydrogenase"/>
    <property type="match status" value="2"/>
</dbReference>
<organism evidence="3 4">
    <name type="scientific">Hypholoma sublateritium (strain FD-334 SS-4)</name>
    <dbReference type="NCBI Taxonomy" id="945553"/>
    <lineage>
        <taxon>Eukaryota</taxon>
        <taxon>Fungi</taxon>
        <taxon>Dikarya</taxon>
        <taxon>Basidiomycota</taxon>
        <taxon>Agaricomycotina</taxon>
        <taxon>Agaricomycetes</taxon>
        <taxon>Agaricomycetidae</taxon>
        <taxon>Agaricales</taxon>
        <taxon>Agaricineae</taxon>
        <taxon>Strophariaceae</taxon>
        <taxon>Hypholoma</taxon>
    </lineage>
</organism>
<reference evidence="3" key="2">
    <citation type="submission" date="2014-04" db="EMBL/GenBank/DDBJ databases">
        <title>Evolutionary Origins and Diversification of the Mycorrhizal Mutualists.</title>
        <authorList>
            <consortium name="DOE Joint Genome Institute"/>
            <person name="Kohler A."/>
            <person name="Kuo A."/>
            <person name="Nagy L.G."/>
            <person name="Floudas D."/>
            <person name="Copeland A."/>
            <person name="Barry K.W."/>
            <person name="Cichocki N."/>
            <person name="Veneault-Fourrey C."/>
            <person name="LaButti K."/>
            <person name="Lindquist E.A."/>
            <person name="Lipzen A."/>
            <person name="Lundell T."/>
            <person name="Morin E."/>
            <person name="Murat C."/>
            <person name="Riley R."/>
            <person name="Ohm R."/>
            <person name="Sun H."/>
            <person name="Tunlid A."/>
            <person name="Henrissat B."/>
            <person name="Grigoriev I.V."/>
            <person name="Hibbett D.S."/>
            <person name="Martin F."/>
            <person name="Consortium M.G."/>
        </authorList>
    </citation>
    <scope>NUCLEOTIDE SEQUENCE [LARGE SCALE GENOMIC DNA]</scope>
    <source>
        <strain evidence="3">FD-334 SS-4</strain>
    </source>
</reference>
<gene>
    <name evidence="3" type="ORF">HYPSUDRAFT_150942</name>
    <name evidence="2" type="ORF">HYPSUDRAFT_151791</name>
</gene>
<evidence type="ECO:0000313" key="2">
    <source>
        <dbReference type="EMBL" id="KJA13252.1"/>
    </source>
</evidence>
<evidence type="ECO:0000313" key="3">
    <source>
        <dbReference type="EMBL" id="KJA13976.1"/>
    </source>
</evidence>
<dbReference type="AlphaFoldDB" id="A0A0D2NBP6"/>
<proteinExistence type="predicted"/>
<dbReference type="STRING" id="945553.A0A0D2NBP6"/>
<dbReference type="Pfam" id="PF23726">
    <property type="entry name" value="Beta-prop_RSE1_2nd"/>
    <property type="match status" value="1"/>
</dbReference>
<dbReference type="EMBL" id="KN817702">
    <property type="protein sequence ID" value="KJA13976.1"/>
    <property type="molecule type" value="Genomic_DNA"/>
</dbReference>
<dbReference type="InterPro" id="IPR058543">
    <property type="entry name" value="Beta-prop_RSE1/DDB1/CPSF1_2nd"/>
</dbReference>
<dbReference type="EMBL" id="KN817764">
    <property type="protein sequence ID" value="KJA13252.1"/>
    <property type="molecule type" value="Genomic_DNA"/>
</dbReference>
<name>A0A0D2NBP6_HYPSF</name>
<dbReference type="Proteomes" id="UP000054270">
    <property type="component" value="Unassembled WGS sequence"/>
</dbReference>
<dbReference type="OMA" id="TWNSADY"/>
<accession>A0A0D2NBP6</accession>
<evidence type="ECO:0000313" key="4">
    <source>
        <dbReference type="Proteomes" id="UP000054270"/>
    </source>
</evidence>